<evidence type="ECO:0000313" key="4">
    <source>
        <dbReference type="EMBL" id="GAJ17511.1"/>
    </source>
</evidence>
<dbReference type="PANTHER" id="PTHR11203">
    <property type="entry name" value="CLEAVAGE AND POLYADENYLATION SPECIFICITY FACTOR FAMILY MEMBER"/>
    <property type="match status" value="1"/>
</dbReference>
<dbReference type="Gene3D" id="3.60.15.10">
    <property type="entry name" value="Ribonuclease Z/Hydroxyacylglutathione hydrolase-like"/>
    <property type="match status" value="1"/>
</dbReference>
<dbReference type="Pfam" id="PF10996">
    <property type="entry name" value="Beta-Casp"/>
    <property type="match status" value="1"/>
</dbReference>
<feature type="domain" description="Beta-Casp" evidence="3">
    <location>
        <begin position="5"/>
        <end position="50"/>
    </location>
</feature>
<evidence type="ECO:0000256" key="1">
    <source>
        <dbReference type="ARBA" id="ARBA00022801"/>
    </source>
</evidence>
<organism evidence="4">
    <name type="scientific">marine sediment metagenome</name>
    <dbReference type="NCBI Taxonomy" id="412755"/>
    <lineage>
        <taxon>unclassified sequences</taxon>
        <taxon>metagenomes</taxon>
        <taxon>ecological metagenomes</taxon>
    </lineage>
</organism>
<dbReference type="InterPro" id="IPR050698">
    <property type="entry name" value="MBL"/>
</dbReference>
<dbReference type="PANTHER" id="PTHR11203:SF37">
    <property type="entry name" value="INTEGRATOR COMPLEX SUBUNIT 11"/>
    <property type="match status" value="1"/>
</dbReference>
<dbReference type="SUPFAM" id="SSF56281">
    <property type="entry name" value="Metallo-hydrolase/oxidoreductase"/>
    <property type="match status" value="1"/>
</dbReference>
<protein>
    <recommendedName>
        <fullName evidence="5">Beta-Casp domain-containing protein</fullName>
    </recommendedName>
</protein>
<sequence length="125" mass="14027">LIKGTIMIIAGSGMCTGGRIKHHLVSNIERRESTVLFIGSQANDTLGRYIIEGAKKVRLMGQQYRVKANIAQIFGFSAHADRDELMNWLNELKCAPRQVFIIHGEEESALSFGKHIKQKTGWDVM</sequence>
<feature type="non-terminal residue" evidence="4">
    <location>
        <position position="1"/>
    </location>
</feature>
<dbReference type="EMBL" id="BARW01040367">
    <property type="protein sequence ID" value="GAJ17511.1"/>
    <property type="molecule type" value="Genomic_DNA"/>
</dbReference>
<gene>
    <name evidence="4" type="ORF">S12H4_61031</name>
</gene>
<dbReference type="AlphaFoldDB" id="X1VMY0"/>
<proteinExistence type="predicted"/>
<dbReference type="InterPro" id="IPR036866">
    <property type="entry name" value="RibonucZ/Hydroxyglut_hydro"/>
</dbReference>
<reference evidence="4" key="1">
    <citation type="journal article" date="2014" name="Front. Microbiol.">
        <title>High frequency of phylogenetically diverse reductive dehalogenase-homologous genes in deep subseafloor sedimentary metagenomes.</title>
        <authorList>
            <person name="Kawai M."/>
            <person name="Futagami T."/>
            <person name="Toyoda A."/>
            <person name="Takaki Y."/>
            <person name="Nishi S."/>
            <person name="Hori S."/>
            <person name="Arai W."/>
            <person name="Tsubouchi T."/>
            <person name="Morono Y."/>
            <person name="Uchiyama I."/>
            <person name="Ito T."/>
            <person name="Fujiyama A."/>
            <person name="Inagaki F."/>
            <person name="Takami H."/>
        </authorList>
    </citation>
    <scope>NUCLEOTIDE SEQUENCE</scope>
    <source>
        <strain evidence="4">Expedition CK06-06</strain>
    </source>
</reference>
<dbReference type="Pfam" id="PF07521">
    <property type="entry name" value="RMMBL"/>
    <property type="match status" value="1"/>
</dbReference>
<evidence type="ECO:0000259" key="3">
    <source>
        <dbReference type="Pfam" id="PF10996"/>
    </source>
</evidence>
<dbReference type="GO" id="GO:0016787">
    <property type="term" value="F:hydrolase activity"/>
    <property type="evidence" value="ECO:0007669"/>
    <property type="project" value="UniProtKB-KW"/>
</dbReference>
<accession>X1VMY0</accession>
<dbReference type="InterPro" id="IPR011108">
    <property type="entry name" value="RMMBL"/>
</dbReference>
<dbReference type="GO" id="GO:0004521">
    <property type="term" value="F:RNA endonuclease activity"/>
    <property type="evidence" value="ECO:0007669"/>
    <property type="project" value="TreeGrafter"/>
</dbReference>
<dbReference type="Gene3D" id="3.40.50.10890">
    <property type="match status" value="1"/>
</dbReference>
<keyword evidence="1" id="KW-0378">Hydrolase</keyword>
<evidence type="ECO:0000259" key="2">
    <source>
        <dbReference type="Pfam" id="PF07521"/>
    </source>
</evidence>
<name>X1VMY0_9ZZZZ</name>
<feature type="domain" description="Zn-dependent metallo-hydrolase RNA specificity" evidence="2">
    <location>
        <begin position="64"/>
        <end position="124"/>
    </location>
</feature>
<feature type="non-terminal residue" evidence="4">
    <location>
        <position position="125"/>
    </location>
</feature>
<dbReference type="InterPro" id="IPR022712">
    <property type="entry name" value="Beta_Casp"/>
</dbReference>
<comment type="caution">
    <text evidence="4">The sequence shown here is derived from an EMBL/GenBank/DDBJ whole genome shotgun (WGS) entry which is preliminary data.</text>
</comment>
<evidence type="ECO:0008006" key="5">
    <source>
        <dbReference type="Google" id="ProtNLM"/>
    </source>
</evidence>